<dbReference type="InterPro" id="IPR016192">
    <property type="entry name" value="APOBEC/CMP_deaminase_Zn-bd"/>
</dbReference>
<dbReference type="InterPro" id="IPR002125">
    <property type="entry name" value="CMP_dCMP_dom"/>
</dbReference>
<keyword evidence="4" id="KW-0862">Zinc</keyword>
<evidence type="ECO:0000256" key="4">
    <source>
        <dbReference type="ARBA" id="ARBA00022833"/>
    </source>
</evidence>
<dbReference type="GO" id="GO:0006152">
    <property type="term" value="P:purine nucleoside catabolic process"/>
    <property type="evidence" value="ECO:0007669"/>
    <property type="project" value="TreeGrafter"/>
</dbReference>
<accession>A0A4R2BFW8</accession>
<comment type="caution">
    <text evidence="6">The sequence shown here is derived from an EMBL/GenBank/DDBJ whole genome shotgun (WGS) entry which is preliminary data.</text>
</comment>
<protein>
    <submittedName>
        <fullName evidence="6">Guanine deaminase</fullName>
    </submittedName>
</protein>
<evidence type="ECO:0000256" key="3">
    <source>
        <dbReference type="ARBA" id="ARBA00022801"/>
    </source>
</evidence>
<evidence type="ECO:0000259" key="5">
    <source>
        <dbReference type="PROSITE" id="PS51747"/>
    </source>
</evidence>
<dbReference type="Proteomes" id="UP000295689">
    <property type="component" value="Unassembled WGS sequence"/>
</dbReference>
<evidence type="ECO:0000313" key="7">
    <source>
        <dbReference type="Proteomes" id="UP000295689"/>
    </source>
</evidence>
<evidence type="ECO:0000256" key="1">
    <source>
        <dbReference type="ARBA" id="ARBA00006576"/>
    </source>
</evidence>
<dbReference type="SUPFAM" id="SSF53927">
    <property type="entry name" value="Cytidine deaminase-like"/>
    <property type="match status" value="1"/>
</dbReference>
<name>A0A4R2BFW8_9BACI</name>
<dbReference type="GO" id="GO:0008270">
    <property type="term" value="F:zinc ion binding"/>
    <property type="evidence" value="ECO:0007669"/>
    <property type="project" value="InterPro"/>
</dbReference>
<dbReference type="PROSITE" id="PS00903">
    <property type="entry name" value="CYT_DCMP_DEAMINASES_1"/>
    <property type="match status" value="1"/>
</dbReference>
<dbReference type="PANTHER" id="PTHR11079">
    <property type="entry name" value="CYTOSINE DEAMINASE FAMILY MEMBER"/>
    <property type="match status" value="1"/>
</dbReference>
<sequence>MENFIDMAIQLALANVTGSTGGPFGAVVVKDGKIVGTGQNQVTRLKDPTAHAEIQAIRDACRLLNTFQLDGCEIYSSCEPCPMCLGAIFWARPKAVYFACTKEDAAKIGFDDQFIYEQLEVPHKERKIPMIRLYPKEAGTPFNEWAASESKINY</sequence>
<dbReference type="FunFam" id="3.40.140.10:FF:000011">
    <property type="entry name" value="tRNA-specific adenosine deaminase"/>
    <property type="match status" value="1"/>
</dbReference>
<keyword evidence="3" id="KW-0378">Hydrolase</keyword>
<reference evidence="6 7" key="1">
    <citation type="journal article" date="2015" name="Stand. Genomic Sci.">
        <title>Genomic Encyclopedia of Bacterial and Archaeal Type Strains, Phase III: the genomes of soil and plant-associated and newly described type strains.</title>
        <authorList>
            <person name="Whitman W.B."/>
            <person name="Woyke T."/>
            <person name="Klenk H.P."/>
            <person name="Zhou Y."/>
            <person name="Lilburn T.G."/>
            <person name="Beck B.J."/>
            <person name="De Vos P."/>
            <person name="Vandamme P."/>
            <person name="Eisen J.A."/>
            <person name="Garrity G."/>
            <person name="Hugenholtz P."/>
            <person name="Kyrpides N.C."/>
        </authorList>
    </citation>
    <scope>NUCLEOTIDE SEQUENCE [LARGE SCALE GENOMIC DNA]</scope>
    <source>
        <strain evidence="6 7">CV53</strain>
    </source>
</reference>
<keyword evidence="2" id="KW-0479">Metal-binding</keyword>
<dbReference type="PANTHER" id="PTHR11079:SF161">
    <property type="entry name" value="CMP_DCMP-TYPE DEAMINASE DOMAIN-CONTAINING PROTEIN"/>
    <property type="match status" value="1"/>
</dbReference>
<dbReference type="InterPro" id="IPR016193">
    <property type="entry name" value="Cytidine_deaminase-like"/>
</dbReference>
<dbReference type="GO" id="GO:0047974">
    <property type="term" value="F:guanosine deaminase activity"/>
    <property type="evidence" value="ECO:0007669"/>
    <property type="project" value="TreeGrafter"/>
</dbReference>
<proteinExistence type="inferred from homology"/>
<dbReference type="AlphaFoldDB" id="A0A4R2BFW8"/>
<feature type="domain" description="CMP/dCMP-type deaminase" evidence="5">
    <location>
        <begin position="1"/>
        <end position="111"/>
    </location>
</feature>
<evidence type="ECO:0000313" key="6">
    <source>
        <dbReference type="EMBL" id="TCN25901.1"/>
    </source>
</evidence>
<organism evidence="6 7">
    <name type="scientific">Mesobacillus foraminis</name>
    <dbReference type="NCBI Taxonomy" id="279826"/>
    <lineage>
        <taxon>Bacteria</taxon>
        <taxon>Bacillati</taxon>
        <taxon>Bacillota</taxon>
        <taxon>Bacilli</taxon>
        <taxon>Bacillales</taxon>
        <taxon>Bacillaceae</taxon>
        <taxon>Mesobacillus</taxon>
    </lineage>
</organism>
<dbReference type="Gene3D" id="3.40.140.10">
    <property type="entry name" value="Cytidine Deaminase, domain 2"/>
    <property type="match status" value="1"/>
</dbReference>
<comment type="similarity">
    <text evidence="1">Belongs to the cytidine and deoxycytidylate deaminase family.</text>
</comment>
<dbReference type="Pfam" id="PF00383">
    <property type="entry name" value="dCMP_cyt_deam_1"/>
    <property type="match status" value="1"/>
</dbReference>
<gene>
    <name evidence="6" type="ORF">EV146_1046</name>
</gene>
<keyword evidence="7" id="KW-1185">Reference proteome</keyword>
<dbReference type="RefSeq" id="WP_132003828.1">
    <property type="nucleotide sequence ID" value="NZ_JABUHM010000009.1"/>
</dbReference>
<dbReference type="PROSITE" id="PS51747">
    <property type="entry name" value="CYT_DCMP_DEAMINASES_2"/>
    <property type="match status" value="1"/>
</dbReference>
<dbReference type="CDD" id="cd01285">
    <property type="entry name" value="nucleoside_deaminase"/>
    <property type="match status" value="1"/>
</dbReference>
<evidence type="ECO:0000256" key="2">
    <source>
        <dbReference type="ARBA" id="ARBA00022723"/>
    </source>
</evidence>
<dbReference type="EMBL" id="SLVV01000004">
    <property type="protein sequence ID" value="TCN25901.1"/>
    <property type="molecule type" value="Genomic_DNA"/>
</dbReference>